<name>A0A0K1EA60_CHOCO</name>
<dbReference type="KEGG" id="ccro:CMC5_019080"/>
<evidence type="ECO:0000313" key="1">
    <source>
        <dbReference type="EMBL" id="AKT37766.1"/>
    </source>
</evidence>
<proteinExistence type="predicted"/>
<evidence type="ECO:0000313" key="2">
    <source>
        <dbReference type="Proteomes" id="UP000067626"/>
    </source>
</evidence>
<dbReference type="AlphaFoldDB" id="A0A0K1EA60"/>
<dbReference type="Proteomes" id="UP000067626">
    <property type="component" value="Chromosome"/>
</dbReference>
<accession>A0A0K1EA60</accession>
<dbReference type="STRING" id="52.CMC5_019080"/>
<dbReference type="RefSeq" id="WP_169796489.1">
    <property type="nucleotide sequence ID" value="NZ_CP012159.1"/>
</dbReference>
<organism evidence="1 2">
    <name type="scientific">Chondromyces crocatus</name>
    <dbReference type="NCBI Taxonomy" id="52"/>
    <lineage>
        <taxon>Bacteria</taxon>
        <taxon>Pseudomonadati</taxon>
        <taxon>Myxococcota</taxon>
        <taxon>Polyangia</taxon>
        <taxon>Polyangiales</taxon>
        <taxon>Polyangiaceae</taxon>
        <taxon>Chondromyces</taxon>
    </lineage>
</organism>
<dbReference type="EMBL" id="CP012159">
    <property type="protein sequence ID" value="AKT37766.1"/>
    <property type="molecule type" value="Genomic_DNA"/>
</dbReference>
<sequence>MRNHSLLLLELLSRRIPPGGRRWRERVEVITGVHLAEGLIPTSFQTLPEFDHEGFLAELAGASRWLGKEAIQLTMAERGVLHKAGVTWDIDGWPLDQLGRAAMLAVVSSRLAPSEIERLLGDVHRQGETRERQALLRALPFLVMPQRFVALAVDACRSNERPVFEAIACENPYPAENFQEIQFNQLVLKALAFGIALERIIGLERRRSVELMRMASDYAGELRASGRTVPTDMNLLLDAS</sequence>
<dbReference type="NCBIfam" id="NF035938">
    <property type="entry name" value="EboA_domain"/>
    <property type="match status" value="1"/>
</dbReference>
<keyword evidence="2" id="KW-1185">Reference proteome</keyword>
<dbReference type="InterPro" id="IPR047715">
    <property type="entry name" value="EboA_dom"/>
</dbReference>
<reference evidence="1 2" key="1">
    <citation type="submission" date="2015-07" db="EMBL/GenBank/DDBJ databases">
        <title>Genome analysis of myxobacterium Chondromyces crocatus Cm c5 reveals a high potential for natural compound synthesis and the genetic basis for the loss of fruiting body formation.</title>
        <authorList>
            <person name="Zaburannyi N."/>
            <person name="Bunk B."/>
            <person name="Maier J."/>
            <person name="Overmann J."/>
            <person name="Mueller R."/>
        </authorList>
    </citation>
    <scope>NUCLEOTIDE SEQUENCE [LARGE SCALE GENOMIC DNA]</scope>
    <source>
        <strain evidence="1 2">Cm c5</strain>
    </source>
</reference>
<protein>
    <submittedName>
        <fullName evidence="1">Uncharacterized protein</fullName>
    </submittedName>
</protein>
<gene>
    <name evidence="1" type="ORF">CMC5_019080</name>
</gene>